<dbReference type="Gene3D" id="3.40.50.720">
    <property type="entry name" value="NAD(P)-binding Rossmann-like Domain"/>
    <property type="match status" value="1"/>
</dbReference>
<dbReference type="InParanoid" id="W0RMQ5"/>
<evidence type="ECO:0000313" key="3">
    <source>
        <dbReference type="Proteomes" id="UP000019151"/>
    </source>
</evidence>
<dbReference type="InterPro" id="IPR011032">
    <property type="entry name" value="GroES-like_sf"/>
</dbReference>
<dbReference type="InterPro" id="IPR020843">
    <property type="entry name" value="ER"/>
</dbReference>
<dbReference type="EMBL" id="CP007128">
    <property type="protein sequence ID" value="AHG91610.1"/>
    <property type="molecule type" value="Genomic_DNA"/>
</dbReference>
<dbReference type="SUPFAM" id="SSF51735">
    <property type="entry name" value="NAD(P)-binding Rossmann-fold domains"/>
    <property type="match status" value="1"/>
</dbReference>
<dbReference type="GO" id="GO:0008270">
    <property type="term" value="F:zinc ion binding"/>
    <property type="evidence" value="ECO:0007669"/>
    <property type="project" value="InterPro"/>
</dbReference>
<keyword evidence="3" id="KW-1185">Reference proteome</keyword>
<dbReference type="SMART" id="SM00829">
    <property type="entry name" value="PKS_ER"/>
    <property type="match status" value="1"/>
</dbReference>
<gene>
    <name evidence="2" type="ORF">J421_4073</name>
</gene>
<evidence type="ECO:0000259" key="1">
    <source>
        <dbReference type="SMART" id="SM00829"/>
    </source>
</evidence>
<organism evidence="2 3">
    <name type="scientific">Gemmatirosa kalamazoonensis</name>
    <dbReference type="NCBI Taxonomy" id="861299"/>
    <lineage>
        <taxon>Bacteria</taxon>
        <taxon>Pseudomonadati</taxon>
        <taxon>Gemmatimonadota</taxon>
        <taxon>Gemmatimonadia</taxon>
        <taxon>Gemmatimonadales</taxon>
        <taxon>Gemmatimonadaceae</taxon>
        <taxon>Gemmatirosa</taxon>
    </lineage>
</organism>
<dbReference type="PROSITE" id="PS01162">
    <property type="entry name" value="QOR_ZETA_CRYSTAL"/>
    <property type="match status" value="1"/>
</dbReference>
<proteinExistence type="predicted"/>
<dbReference type="AlphaFoldDB" id="W0RMQ5"/>
<dbReference type="STRING" id="861299.J421_4073"/>
<dbReference type="Pfam" id="PF08240">
    <property type="entry name" value="ADH_N"/>
    <property type="match status" value="1"/>
</dbReference>
<protein>
    <submittedName>
        <fullName evidence="2">Alcohol dehydrogenase GroES domain protein</fullName>
    </submittedName>
</protein>
<name>W0RMQ5_9BACT</name>
<dbReference type="GO" id="GO:0016491">
    <property type="term" value="F:oxidoreductase activity"/>
    <property type="evidence" value="ECO:0007669"/>
    <property type="project" value="InterPro"/>
</dbReference>
<dbReference type="Proteomes" id="UP000019151">
    <property type="component" value="Chromosome"/>
</dbReference>
<dbReference type="Gene3D" id="3.90.180.10">
    <property type="entry name" value="Medium-chain alcohol dehydrogenases, catalytic domain"/>
    <property type="match status" value="1"/>
</dbReference>
<dbReference type="KEGG" id="gba:J421_4073"/>
<reference evidence="2 3" key="1">
    <citation type="journal article" date="2014" name="Genome Announc.">
        <title>Genome Sequence and Methylome of Soil Bacterium Gemmatirosa kalamazoonensis KBS708T, a Member of the Rarely Cultivated Gemmatimonadetes Phylum.</title>
        <authorList>
            <person name="Debruyn J.M."/>
            <person name="Radosevich M."/>
            <person name="Wommack K.E."/>
            <person name="Polson S.W."/>
            <person name="Hauser L.J."/>
            <person name="Fawaz M.N."/>
            <person name="Korlach J."/>
            <person name="Tsai Y.C."/>
        </authorList>
    </citation>
    <scope>NUCLEOTIDE SEQUENCE [LARGE SCALE GENOMIC DNA]</scope>
    <source>
        <strain evidence="2 3">KBS708</strain>
    </source>
</reference>
<dbReference type="PANTHER" id="PTHR44013">
    <property type="entry name" value="ZINC-TYPE ALCOHOL DEHYDROGENASE-LIKE PROTEIN C16A3.02C"/>
    <property type="match status" value="1"/>
</dbReference>
<dbReference type="Pfam" id="PF13602">
    <property type="entry name" value="ADH_zinc_N_2"/>
    <property type="match status" value="1"/>
</dbReference>
<dbReference type="CDD" id="cd08267">
    <property type="entry name" value="MDR1"/>
    <property type="match status" value="1"/>
</dbReference>
<dbReference type="OrthoDB" id="9792162at2"/>
<dbReference type="InterPro" id="IPR002364">
    <property type="entry name" value="Quin_OxRdtase/zeta-crystal_CS"/>
</dbReference>
<dbReference type="InterPro" id="IPR013154">
    <property type="entry name" value="ADH-like_N"/>
</dbReference>
<evidence type="ECO:0000313" key="2">
    <source>
        <dbReference type="EMBL" id="AHG91610.1"/>
    </source>
</evidence>
<dbReference type="RefSeq" id="WP_025413053.1">
    <property type="nucleotide sequence ID" value="NZ_CP007128.1"/>
</dbReference>
<dbReference type="PATRIC" id="fig|861299.3.peg.4128"/>
<dbReference type="InterPro" id="IPR052733">
    <property type="entry name" value="Chloroplast_QOR"/>
</dbReference>
<feature type="domain" description="Enoyl reductase (ER)" evidence="1">
    <location>
        <begin position="10"/>
        <end position="317"/>
    </location>
</feature>
<dbReference type="eggNOG" id="COG0604">
    <property type="taxonomic scope" value="Bacteria"/>
</dbReference>
<dbReference type="InterPro" id="IPR036291">
    <property type="entry name" value="NAD(P)-bd_dom_sf"/>
</dbReference>
<accession>W0RMQ5</accession>
<dbReference type="PANTHER" id="PTHR44013:SF1">
    <property type="entry name" value="ZINC-TYPE ALCOHOL DEHYDROGENASE-LIKE PROTEIN C16A3.02C"/>
    <property type="match status" value="1"/>
</dbReference>
<dbReference type="HOGENOM" id="CLU_026673_3_3_0"/>
<sequence>MRAIVAPRYGPPDVLRCEDVPTPVPADDEVLLAVRAASVNPADRMFEAPVPMLRLMTGLRRPKDPRVGHDVAGVVESVGRAVTRFAPGDAVFGVCRGALAEYACAKQSALADMPRGVSFEDAAAAPIAGLTALQGLRDHGRTRAGMDVLINGAAGGVGTFAVQIAKALGAQVTGVCSTRNVELVRSIGADRVIAYSRDDFTRDPQRYDVLLDCVGNRPLTAYRRVLKPGGRCVLVGAPPRIAVMLARIVGAAALSPLSNRKLGAFVARVRAADLEALRDLMASGAVRPVIGRRYAMTEASDAFRELDTRHARGKLVVTVAGTT</sequence>
<dbReference type="SUPFAM" id="SSF50129">
    <property type="entry name" value="GroES-like"/>
    <property type="match status" value="1"/>
</dbReference>